<dbReference type="Pfam" id="PF09685">
    <property type="entry name" value="MamF_MmsF"/>
    <property type="match status" value="1"/>
</dbReference>
<evidence type="ECO:0000256" key="2">
    <source>
        <dbReference type="ARBA" id="ARBA00022692"/>
    </source>
</evidence>
<dbReference type="EMBL" id="QKZI01000007">
    <property type="protein sequence ID" value="PZX03094.1"/>
    <property type="molecule type" value="Genomic_DNA"/>
</dbReference>
<comment type="caution">
    <text evidence="6">The sequence shown here is derived from an EMBL/GenBank/DDBJ whole genome shotgun (WGS) entry which is preliminary data.</text>
</comment>
<feature type="transmembrane region" description="Helical" evidence="5">
    <location>
        <begin position="90"/>
        <end position="109"/>
    </location>
</feature>
<sequence>MILIHFENNKVLASLSYFSVLFAPFILPIIVYFISQDSHVKQHAKRALVSHIIPVVLMIVLFITIFASFVPFSMNTTYEEPSLFMTSTPLLFVLVYMLIYAIIFIWNIIQGIKVLR</sequence>
<evidence type="ECO:0000256" key="3">
    <source>
        <dbReference type="ARBA" id="ARBA00022989"/>
    </source>
</evidence>
<comment type="subcellular location">
    <subcellularLocation>
        <location evidence="1">Membrane</location>
        <topology evidence="1">Multi-pass membrane protein</topology>
    </subcellularLocation>
</comment>
<organism evidence="6 7">
    <name type="scientific">Psychrobacillus insolitus</name>
    <dbReference type="NCBI Taxonomy" id="1461"/>
    <lineage>
        <taxon>Bacteria</taxon>
        <taxon>Bacillati</taxon>
        <taxon>Bacillota</taxon>
        <taxon>Bacilli</taxon>
        <taxon>Bacillales</taxon>
        <taxon>Bacillaceae</taxon>
        <taxon>Psychrobacillus</taxon>
    </lineage>
</organism>
<keyword evidence="4 5" id="KW-0472">Membrane</keyword>
<keyword evidence="3 5" id="KW-1133">Transmembrane helix</keyword>
<dbReference type="OrthoDB" id="2328241at2"/>
<dbReference type="Proteomes" id="UP000248646">
    <property type="component" value="Unassembled WGS sequence"/>
</dbReference>
<dbReference type="AlphaFoldDB" id="A0A2W7N3F0"/>
<gene>
    <name evidence="6" type="ORF">C7437_10748</name>
</gene>
<dbReference type="RefSeq" id="WP_111440256.1">
    <property type="nucleotide sequence ID" value="NZ_QKZI01000007.1"/>
</dbReference>
<name>A0A2W7N3F0_9BACI</name>
<evidence type="ECO:0000256" key="5">
    <source>
        <dbReference type="SAM" id="Phobius"/>
    </source>
</evidence>
<proteinExistence type="predicted"/>
<dbReference type="InterPro" id="IPR019109">
    <property type="entry name" value="MamF_MmsF"/>
</dbReference>
<keyword evidence="2 5" id="KW-0812">Transmembrane</keyword>
<accession>A0A2W7N3F0</accession>
<evidence type="ECO:0000313" key="6">
    <source>
        <dbReference type="EMBL" id="PZX03094.1"/>
    </source>
</evidence>
<evidence type="ECO:0000256" key="4">
    <source>
        <dbReference type="ARBA" id="ARBA00023136"/>
    </source>
</evidence>
<evidence type="ECO:0000313" key="7">
    <source>
        <dbReference type="Proteomes" id="UP000248646"/>
    </source>
</evidence>
<protein>
    <submittedName>
        <fullName evidence="6">Uncharacterized protein DUF4870</fullName>
    </submittedName>
</protein>
<reference evidence="6 7" key="1">
    <citation type="submission" date="2018-06" db="EMBL/GenBank/DDBJ databases">
        <title>Genomic Encyclopedia of Type Strains, Phase IV (KMG-IV): sequencing the most valuable type-strain genomes for metagenomic binning, comparative biology and taxonomic classification.</title>
        <authorList>
            <person name="Goeker M."/>
        </authorList>
    </citation>
    <scope>NUCLEOTIDE SEQUENCE [LARGE SCALE GENOMIC DNA]</scope>
    <source>
        <strain evidence="6 7">DSM 5</strain>
    </source>
</reference>
<evidence type="ECO:0000256" key="1">
    <source>
        <dbReference type="ARBA" id="ARBA00004141"/>
    </source>
</evidence>
<feature type="transmembrane region" description="Helical" evidence="5">
    <location>
        <begin position="47"/>
        <end position="70"/>
    </location>
</feature>
<feature type="transmembrane region" description="Helical" evidence="5">
    <location>
        <begin position="15"/>
        <end position="35"/>
    </location>
</feature>
<keyword evidence="7" id="KW-1185">Reference proteome</keyword>